<accession>A0A7J5Z7U4</accession>
<organism evidence="2 3">
    <name type="scientific">Dissostichus mawsoni</name>
    <name type="common">Antarctic cod</name>
    <dbReference type="NCBI Taxonomy" id="36200"/>
    <lineage>
        <taxon>Eukaryota</taxon>
        <taxon>Metazoa</taxon>
        <taxon>Chordata</taxon>
        <taxon>Craniata</taxon>
        <taxon>Vertebrata</taxon>
        <taxon>Euteleostomi</taxon>
        <taxon>Actinopterygii</taxon>
        <taxon>Neopterygii</taxon>
        <taxon>Teleostei</taxon>
        <taxon>Neoteleostei</taxon>
        <taxon>Acanthomorphata</taxon>
        <taxon>Eupercaria</taxon>
        <taxon>Perciformes</taxon>
        <taxon>Notothenioidei</taxon>
        <taxon>Nototheniidae</taxon>
        <taxon>Dissostichus</taxon>
    </lineage>
</organism>
<evidence type="ECO:0000313" key="2">
    <source>
        <dbReference type="EMBL" id="KAF3857221.1"/>
    </source>
</evidence>
<reference evidence="2 3" key="1">
    <citation type="submission" date="2020-03" db="EMBL/GenBank/DDBJ databases">
        <title>Dissostichus mawsoni Genome sequencing and assembly.</title>
        <authorList>
            <person name="Park H."/>
        </authorList>
    </citation>
    <scope>NUCLEOTIDE SEQUENCE [LARGE SCALE GENOMIC DNA]</scope>
    <source>
        <strain evidence="2">DM0001</strain>
        <tissue evidence="2">Muscle</tissue>
    </source>
</reference>
<proteinExistence type="predicted"/>
<evidence type="ECO:0000313" key="3">
    <source>
        <dbReference type="Proteomes" id="UP000518266"/>
    </source>
</evidence>
<dbReference type="EMBL" id="JAAKFY010000005">
    <property type="protein sequence ID" value="KAF3857221.1"/>
    <property type="molecule type" value="Genomic_DNA"/>
</dbReference>
<keyword evidence="1" id="KW-0812">Transmembrane</keyword>
<sequence>MSSREMLEAAGRALALPPRTVLAGDARVLLLCTSAAPPSAGARVLGAGTPPSGGSRLAFGLPARRRVWFGNGVELLFDGAQVGHQGVQVHCVALLSKPGSKHFVQVLVLLIAVLLGPMVQLVVRNLIHLHTSDK</sequence>
<keyword evidence="3" id="KW-1185">Reference proteome</keyword>
<evidence type="ECO:0000256" key="1">
    <source>
        <dbReference type="SAM" id="Phobius"/>
    </source>
</evidence>
<protein>
    <submittedName>
        <fullName evidence="2">Uncharacterized protein</fullName>
    </submittedName>
</protein>
<gene>
    <name evidence="2" type="ORF">F7725_009080</name>
</gene>
<keyword evidence="1" id="KW-0472">Membrane</keyword>
<keyword evidence="1" id="KW-1133">Transmembrane helix</keyword>
<name>A0A7J5Z7U4_DISMA</name>
<dbReference type="Proteomes" id="UP000518266">
    <property type="component" value="Unassembled WGS sequence"/>
</dbReference>
<feature type="transmembrane region" description="Helical" evidence="1">
    <location>
        <begin position="103"/>
        <end position="123"/>
    </location>
</feature>
<dbReference type="AlphaFoldDB" id="A0A7J5Z7U4"/>
<comment type="caution">
    <text evidence="2">The sequence shown here is derived from an EMBL/GenBank/DDBJ whole genome shotgun (WGS) entry which is preliminary data.</text>
</comment>